<name>A0A9P5CK90_CRYP1</name>
<evidence type="ECO:0000256" key="2">
    <source>
        <dbReference type="SAM" id="SignalP"/>
    </source>
</evidence>
<keyword evidence="4" id="KW-1185">Reference proteome</keyword>
<dbReference type="EMBL" id="MU032352">
    <property type="protein sequence ID" value="KAF3760505.1"/>
    <property type="molecule type" value="Genomic_DNA"/>
</dbReference>
<dbReference type="AlphaFoldDB" id="A0A9P5CK90"/>
<dbReference type="GO" id="GO:0006508">
    <property type="term" value="P:proteolysis"/>
    <property type="evidence" value="ECO:0007669"/>
    <property type="project" value="InterPro"/>
</dbReference>
<evidence type="ECO:0000313" key="3">
    <source>
        <dbReference type="EMBL" id="KAF3760505.1"/>
    </source>
</evidence>
<feature type="signal peptide" evidence="2">
    <location>
        <begin position="1"/>
        <end position="22"/>
    </location>
</feature>
<dbReference type="PANTHER" id="PTHR37536">
    <property type="entry name" value="PUTATIVE (AFU_ORTHOLOGUE AFUA_3G02970)-RELATED"/>
    <property type="match status" value="1"/>
</dbReference>
<dbReference type="InterPro" id="IPR013320">
    <property type="entry name" value="ConA-like_dom_sf"/>
</dbReference>
<sequence length="296" mass="30919">MMNTLSTLSLALVLAGLATVHGEATYNVTVYNAAGQSVPATTTSLAGSSASTPSPISSRSSSSDEASSRRQTSTTTYFSESWCGLVQQNPPAAGTYDQVVAEWTLPALASGAVVNSSFQLAQGVGIDGFTTSAECSGGLFGGTAYTFGDDGEVDTIYAWWEYAPEGRTAVALEASVGDVIKTWTTVIGLQRGTVLVENLSNSWTVVVDIDGSTTTATLCGATAQWLNENLVPGSEPYPQFDTFEFTDCYTESTEGSVGYLDGASVVEGGTLQSNGPFCVPSEVSSQVLEFTYSEEF</sequence>
<dbReference type="RefSeq" id="XP_040771484.1">
    <property type="nucleotide sequence ID" value="XM_040919861.1"/>
</dbReference>
<gene>
    <name evidence="3" type="ORF">M406DRAFT_324353</name>
</gene>
<evidence type="ECO:0000313" key="4">
    <source>
        <dbReference type="Proteomes" id="UP000803844"/>
    </source>
</evidence>
<dbReference type="Pfam" id="PF01828">
    <property type="entry name" value="Peptidase_A4"/>
    <property type="match status" value="1"/>
</dbReference>
<dbReference type="OrthoDB" id="2862635at2759"/>
<dbReference type="PANTHER" id="PTHR37536:SF1">
    <property type="entry name" value="ASPERGILLOPEPSIN, PUTAITVE (AFU_ORTHOLOGUE AFUA_7G01200)"/>
    <property type="match status" value="1"/>
</dbReference>
<proteinExistence type="predicted"/>
<feature type="region of interest" description="Disordered" evidence="1">
    <location>
        <begin position="42"/>
        <end position="71"/>
    </location>
</feature>
<evidence type="ECO:0000256" key="1">
    <source>
        <dbReference type="SAM" id="MobiDB-lite"/>
    </source>
</evidence>
<dbReference type="Gene3D" id="2.60.120.700">
    <property type="entry name" value="Peptidase G1"/>
    <property type="match status" value="1"/>
</dbReference>
<keyword evidence="2" id="KW-0732">Signal</keyword>
<dbReference type="GeneID" id="63836990"/>
<organism evidence="3 4">
    <name type="scientific">Cryphonectria parasitica (strain ATCC 38755 / EP155)</name>
    <dbReference type="NCBI Taxonomy" id="660469"/>
    <lineage>
        <taxon>Eukaryota</taxon>
        <taxon>Fungi</taxon>
        <taxon>Dikarya</taxon>
        <taxon>Ascomycota</taxon>
        <taxon>Pezizomycotina</taxon>
        <taxon>Sordariomycetes</taxon>
        <taxon>Sordariomycetidae</taxon>
        <taxon>Diaporthales</taxon>
        <taxon>Cryphonectriaceae</taxon>
        <taxon>Cryphonectria-Endothia species complex</taxon>
        <taxon>Cryphonectria</taxon>
    </lineage>
</organism>
<reference evidence="3" key="1">
    <citation type="journal article" date="2020" name="Phytopathology">
        <title>Genome sequence of the chestnut blight fungus Cryphonectria parasitica EP155: A fundamental resource for an archetypical invasive plant pathogen.</title>
        <authorList>
            <person name="Crouch J.A."/>
            <person name="Dawe A."/>
            <person name="Aerts A."/>
            <person name="Barry K."/>
            <person name="Churchill A.C.L."/>
            <person name="Grimwood J."/>
            <person name="Hillman B."/>
            <person name="Milgroom M.G."/>
            <person name="Pangilinan J."/>
            <person name="Smith M."/>
            <person name="Salamov A."/>
            <person name="Schmutz J."/>
            <person name="Yadav J."/>
            <person name="Grigoriev I.V."/>
            <person name="Nuss D."/>
        </authorList>
    </citation>
    <scope>NUCLEOTIDE SEQUENCE</scope>
    <source>
        <strain evidence="3">EP155</strain>
    </source>
</reference>
<feature type="chain" id="PRO_5040235098" evidence="2">
    <location>
        <begin position="23"/>
        <end position="296"/>
    </location>
</feature>
<dbReference type="InterPro" id="IPR038656">
    <property type="entry name" value="Peptidase_G1_sf"/>
</dbReference>
<dbReference type="SMR" id="A0A9P5CK90"/>
<comment type="caution">
    <text evidence="3">The sequence shown here is derived from an EMBL/GenBank/DDBJ whole genome shotgun (WGS) entry which is preliminary data.</text>
</comment>
<protein>
    <submittedName>
        <fullName evidence="3">Uncharacterized protein</fullName>
    </submittedName>
</protein>
<dbReference type="CDD" id="cd13426">
    <property type="entry name" value="Peptidase_G1"/>
    <property type="match status" value="1"/>
</dbReference>
<dbReference type="InterPro" id="IPR000250">
    <property type="entry name" value="Peptidase_G1"/>
</dbReference>
<accession>A0A9P5CK90</accession>
<dbReference type="Proteomes" id="UP000803844">
    <property type="component" value="Unassembled WGS sequence"/>
</dbReference>
<dbReference type="GO" id="GO:0070007">
    <property type="term" value="F:glutamic-type endopeptidase activity"/>
    <property type="evidence" value="ECO:0007669"/>
    <property type="project" value="InterPro"/>
</dbReference>
<dbReference type="SUPFAM" id="SSF49899">
    <property type="entry name" value="Concanavalin A-like lectins/glucanases"/>
    <property type="match status" value="1"/>
</dbReference>